<evidence type="ECO:0000313" key="2">
    <source>
        <dbReference type="Proteomes" id="UP001139308"/>
    </source>
</evidence>
<dbReference type="SUPFAM" id="SSF50156">
    <property type="entry name" value="PDZ domain-like"/>
    <property type="match status" value="1"/>
</dbReference>
<dbReference type="PROSITE" id="PS51257">
    <property type="entry name" value="PROKAR_LIPOPROTEIN"/>
    <property type="match status" value="1"/>
</dbReference>
<dbReference type="EMBL" id="JAKLJA010000008">
    <property type="protein sequence ID" value="MCG5074345.1"/>
    <property type="molecule type" value="Genomic_DNA"/>
</dbReference>
<keyword evidence="2" id="KW-1185">Reference proteome</keyword>
<organism evidence="1 2">
    <name type="scientific">Paraburkholderia tagetis</name>
    <dbReference type="NCBI Taxonomy" id="2913261"/>
    <lineage>
        <taxon>Bacteria</taxon>
        <taxon>Pseudomonadati</taxon>
        <taxon>Pseudomonadota</taxon>
        <taxon>Betaproteobacteria</taxon>
        <taxon>Burkholderiales</taxon>
        <taxon>Burkholderiaceae</taxon>
        <taxon>Paraburkholderia</taxon>
    </lineage>
</organism>
<reference evidence="1" key="1">
    <citation type="submission" date="2022-01" db="EMBL/GenBank/DDBJ databases">
        <title>Genome sequence and assembly of Parabukholderia sp. RG36.</title>
        <authorList>
            <person name="Chhetri G."/>
        </authorList>
    </citation>
    <scope>NUCLEOTIDE SEQUENCE</scope>
    <source>
        <strain evidence="1">RG36</strain>
    </source>
</reference>
<name>A0A9X1RPI8_9BURK</name>
<dbReference type="InterPro" id="IPR036034">
    <property type="entry name" value="PDZ_sf"/>
</dbReference>
<dbReference type="Gene3D" id="2.30.42.10">
    <property type="match status" value="1"/>
</dbReference>
<gene>
    <name evidence="1" type="ORF">L5014_13395</name>
</gene>
<dbReference type="RefSeq" id="WP_238464212.1">
    <property type="nucleotide sequence ID" value="NZ_JAKLJA010000008.1"/>
</dbReference>
<dbReference type="Proteomes" id="UP001139308">
    <property type="component" value="Unassembled WGS sequence"/>
</dbReference>
<comment type="caution">
    <text evidence="1">The sequence shown here is derived from an EMBL/GenBank/DDBJ whole genome shotgun (WGS) entry which is preliminary data.</text>
</comment>
<dbReference type="AlphaFoldDB" id="A0A9X1RPI8"/>
<protein>
    <recommendedName>
        <fullName evidence="3">Aspartyl protease</fullName>
    </recommendedName>
</protein>
<evidence type="ECO:0000313" key="1">
    <source>
        <dbReference type="EMBL" id="MCG5074345.1"/>
    </source>
</evidence>
<evidence type="ECO:0008006" key="3">
    <source>
        <dbReference type="Google" id="ProtNLM"/>
    </source>
</evidence>
<accession>A0A9X1RPI8</accession>
<sequence>MSIRPELAILKPAIAGAVVCALLAACNSKQDAANAAPDAPVLSVPIQRNGGWVVEAQDAGNKTHRVLLDTGASFNLFEADGPLAAAPLTTTAGSALLRQGVLTSSTADASLTINTLSGAHRIELGLSPALRVQGWSMPAGALAFRGKIGRMASADDQPFDGIIGMENMRNLTWRADHVAGRLTAYANAAPAHAWQQCTFMTLDTRTRLPLIEFGFDGESNPFILDTGLDSDLLLPQALFDNLRNAKKFPRVQTVFTTDITNRVVPRPEGLLAGLTIGQKAMPKLAVRGGSPDLRVGMGLLEKMDRFELDFRGYRFCFDLPAAPKDSVLTKANSVLERRGDRYEILALLPGGRLAESGVKVGDQITMIDEIFVNTLNLAQMSALLSNPATSELTLRRGNSPWVVKLTKPKHP</sequence>
<proteinExistence type="predicted"/>